<dbReference type="PANTHER" id="PTHR22538">
    <property type="entry name" value="CILIA- AND FLAGELLA-ASSOCIATED PROTEIN 74"/>
    <property type="match status" value="1"/>
</dbReference>
<comment type="caution">
    <text evidence="2">The sequence shown here is derived from an EMBL/GenBank/DDBJ whole genome shotgun (WGS) entry which is preliminary data.</text>
</comment>
<dbReference type="PANTHER" id="PTHR22538:SF1">
    <property type="entry name" value="VWFD DOMAIN-CONTAINING PROTEIN"/>
    <property type="match status" value="1"/>
</dbReference>
<sequence>MSMLRRSAIFATVLAGILAFATAQNSVVQHDSSTDWPSLSIQFSIKRAATEVHGQSEFSVLADPIVSSDQASVLYNSLTLFEEDGMLFNYSLVNGVAYVSHSLLDDSESPEVQCMDTNMLPPVNAIVAGLNDAEAVSTILAGKGEDITCSSGNSFKMSVNGIEFGLCFSGPSGFSMHGSDMDIKVEWRRPLLSLPSGNIF</sequence>
<dbReference type="AlphaFoldDB" id="A0A8S9U6N1"/>
<dbReference type="EMBL" id="JAACNO010002281">
    <property type="protein sequence ID" value="KAF4134514.1"/>
    <property type="molecule type" value="Genomic_DNA"/>
</dbReference>
<dbReference type="Proteomes" id="UP000704712">
    <property type="component" value="Unassembled WGS sequence"/>
</dbReference>
<gene>
    <name evidence="2" type="ORF">GN958_ATG16302</name>
</gene>
<feature type="chain" id="PRO_5035915292" evidence="1">
    <location>
        <begin position="24"/>
        <end position="200"/>
    </location>
</feature>
<keyword evidence="1" id="KW-0732">Signal</keyword>
<protein>
    <submittedName>
        <fullName evidence="2">Uncharacterized protein</fullName>
    </submittedName>
</protein>
<reference evidence="2" key="1">
    <citation type="submission" date="2020-03" db="EMBL/GenBank/DDBJ databases">
        <title>Hybrid Assembly of Korean Phytophthora infestans isolates.</title>
        <authorList>
            <person name="Prokchorchik M."/>
            <person name="Lee Y."/>
            <person name="Seo J."/>
            <person name="Cho J.-H."/>
            <person name="Park Y.-E."/>
            <person name="Jang D.-C."/>
            <person name="Im J.-S."/>
            <person name="Choi J.-G."/>
            <person name="Park H.-J."/>
            <person name="Lee G.-B."/>
            <person name="Lee Y.-G."/>
            <person name="Hong S.-Y."/>
            <person name="Cho K."/>
            <person name="Sohn K.H."/>
        </authorList>
    </citation>
    <scope>NUCLEOTIDE SEQUENCE</scope>
    <source>
        <strain evidence="2">KR_2_A2</strain>
    </source>
</reference>
<accession>A0A8S9U6N1</accession>
<feature type="signal peptide" evidence="1">
    <location>
        <begin position="1"/>
        <end position="23"/>
    </location>
</feature>
<organism evidence="2 3">
    <name type="scientific">Phytophthora infestans</name>
    <name type="common">Potato late blight agent</name>
    <name type="synonym">Botrytis infestans</name>
    <dbReference type="NCBI Taxonomy" id="4787"/>
    <lineage>
        <taxon>Eukaryota</taxon>
        <taxon>Sar</taxon>
        <taxon>Stramenopiles</taxon>
        <taxon>Oomycota</taxon>
        <taxon>Peronosporomycetes</taxon>
        <taxon>Peronosporales</taxon>
        <taxon>Peronosporaceae</taxon>
        <taxon>Phytophthora</taxon>
    </lineage>
</organism>
<evidence type="ECO:0000256" key="1">
    <source>
        <dbReference type="SAM" id="SignalP"/>
    </source>
</evidence>
<evidence type="ECO:0000313" key="2">
    <source>
        <dbReference type="EMBL" id="KAF4134514.1"/>
    </source>
</evidence>
<evidence type="ECO:0000313" key="3">
    <source>
        <dbReference type="Proteomes" id="UP000704712"/>
    </source>
</evidence>
<name>A0A8S9U6N1_PHYIN</name>
<proteinExistence type="predicted"/>